<evidence type="ECO:0000313" key="2">
    <source>
        <dbReference type="EMBL" id="MBI5248560.1"/>
    </source>
</evidence>
<dbReference type="Gene3D" id="3.40.50.300">
    <property type="entry name" value="P-loop containing nucleotide triphosphate hydrolases"/>
    <property type="match status" value="1"/>
</dbReference>
<evidence type="ECO:0000313" key="3">
    <source>
        <dbReference type="Proteomes" id="UP000807825"/>
    </source>
</evidence>
<dbReference type="Proteomes" id="UP000807825">
    <property type="component" value="Unassembled WGS sequence"/>
</dbReference>
<feature type="region of interest" description="Disordered" evidence="1">
    <location>
        <begin position="1"/>
        <end position="21"/>
    </location>
</feature>
<dbReference type="InterPro" id="IPR026343">
    <property type="entry name" value="SCM_chp_ScmC"/>
</dbReference>
<comment type="caution">
    <text evidence="2">The sequence shown here is derived from an EMBL/GenBank/DDBJ whole genome shotgun (WGS) entry which is preliminary data.</text>
</comment>
<feature type="compositionally biased region" description="Polar residues" evidence="1">
    <location>
        <begin position="1"/>
        <end position="18"/>
    </location>
</feature>
<dbReference type="SUPFAM" id="SSF53795">
    <property type="entry name" value="PEP carboxykinase-like"/>
    <property type="match status" value="1"/>
</dbReference>
<proteinExistence type="predicted"/>
<gene>
    <name evidence="2" type="primary">scmC</name>
    <name evidence="2" type="ORF">HY912_03625</name>
</gene>
<accession>A0A9D6V0Q9</accession>
<dbReference type="EMBL" id="JACRDE010000109">
    <property type="protein sequence ID" value="MBI5248560.1"/>
    <property type="molecule type" value="Genomic_DNA"/>
</dbReference>
<name>A0A9D6V0Q9_9BACT</name>
<dbReference type="InterPro" id="IPR027417">
    <property type="entry name" value="P-loop_NTPase"/>
</dbReference>
<sequence length="315" mass="34754">MSRVNSNAPSPLTESPATDTLLRGDPEYSYRLDLGAGLSWCISGTGEAQPLLERLASVLGMQPGTNDAKPRLVLGFNPTSFKERHLSERIPSEGWMVTDFMDSRIWSHSTVEHLFCEIEWHGNPNSLFRVWSLIIHSIYSRAIEVGGLPIHAALIEREGIGVALVGASGRGKSTCCRRVPTPWQALSDDHTLVLASAREGFGARPFPTWGDLLLEDQVKLPSVQNRVALSAVFFLEQAQSDEVKSIGQGVAALRINQSASQIFGRNVEISGRPQAKLTRTRLFENACNISKAVKTYTLRVSLKGRFWEKINEVLS</sequence>
<dbReference type="AlphaFoldDB" id="A0A9D6V0Q9"/>
<protein>
    <submittedName>
        <fullName evidence="2">SynChlorMet cassette protein ScmC</fullName>
    </submittedName>
</protein>
<evidence type="ECO:0000256" key="1">
    <source>
        <dbReference type="SAM" id="MobiDB-lite"/>
    </source>
</evidence>
<dbReference type="NCBIfam" id="TIGR04249">
    <property type="entry name" value="SCM_chp_ScmC"/>
    <property type="match status" value="1"/>
</dbReference>
<organism evidence="2 3">
    <name type="scientific">Desulfomonile tiedjei</name>
    <dbReference type="NCBI Taxonomy" id="2358"/>
    <lineage>
        <taxon>Bacteria</taxon>
        <taxon>Pseudomonadati</taxon>
        <taxon>Thermodesulfobacteriota</taxon>
        <taxon>Desulfomonilia</taxon>
        <taxon>Desulfomonilales</taxon>
        <taxon>Desulfomonilaceae</taxon>
        <taxon>Desulfomonile</taxon>
    </lineage>
</organism>
<reference evidence="2" key="1">
    <citation type="submission" date="2020-07" db="EMBL/GenBank/DDBJ databases">
        <title>Huge and variable diversity of episymbiotic CPR bacteria and DPANN archaea in groundwater ecosystems.</title>
        <authorList>
            <person name="He C.Y."/>
            <person name="Keren R."/>
            <person name="Whittaker M."/>
            <person name="Farag I.F."/>
            <person name="Doudna J."/>
            <person name="Cate J.H.D."/>
            <person name="Banfield J.F."/>
        </authorList>
    </citation>
    <scope>NUCLEOTIDE SEQUENCE</scope>
    <source>
        <strain evidence="2">NC_groundwater_1664_Pr3_B-0.1um_52_9</strain>
    </source>
</reference>